<dbReference type="AlphaFoldDB" id="A0A0P9BA52"/>
<dbReference type="GO" id="GO:0016791">
    <property type="term" value="F:phosphatase activity"/>
    <property type="evidence" value="ECO:0007669"/>
    <property type="project" value="TreeGrafter"/>
</dbReference>
<dbReference type="EMBL" id="LJXB01000076">
    <property type="protein sequence ID" value="KPU59543.1"/>
    <property type="molecule type" value="Genomic_DNA"/>
</dbReference>
<dbReference type="CDD" id="cd07067">
    <property type="entry name" value="HP_PGM_like"/>
    <property type="match status" value="1"/>
</dbReference>
<evidence type="ECO:0000313" key="1">
    <source>
        <dbReference type="EMBL" id="KPU59543.1"/>
    </source>
</evidence>
<dbReference type="OrthoDB" id="9082843at2"/>
<dbReference type="InterPro" id="IPR013078">
    <property type="entry name" value="His_Pase_superF_clade-1"/>
</dbReference>
<dbReference type="Gene3D" id="3.40.50.1240">
    <property type="entry name" value="Phosphoglycerate mutase-like"/>
    <property type="match status" value="1"/>
</dbReference>
<dbReference type="InterPro" id="IPR050275">
    <property type="entry name" value="PGM_Phosphatase"/>
</dbReference>
<evidence type="ECO:0000313" key="2">
    <source>
        <dbReference type="Proteomes" id="UP000050349"/>
    </source>
</evidence>
<dbReference type="PATRIC" id="fig|294.162.peg.2891"/>
<dbReference type="SUPFAM" id="SSF53254">
    <property type="entry name" value="Phosphoglycerate mutase-like"/>
    <property type="match status" value="1"/>
</dbReference>
<sequence length="224" mass="25226">MKLVRLIRHAESAANAGLATASPDSIPLTENGLHQARELAESITCMPDLIISSPFERAIATALPTTGRFPDVSFEVWPVEEFTYLSPNRFAGTTQTDRKPHAESYWKNGAAEFTDGPGAESFDHLLERADAMLAKLADHDTQNILVFSHGQFIRAAAWLIKHGSHARSYELMREFRAHDVREPFRNCSSYQLVFSDGRWTVECQIDSSDQERFSDTFCTSERSR</sequence>
<dbReference type="InterPro" id="IPR029033">
    <property type="entry name" value="His_PPase_superfam"/>
</dbReference>
<dbReference type="SMART" id="SM00855">
    <property type="entry name" value="PGAM"/>
    <property type="match status" value="1"/>
</dbReference>
<proteinExistence type="predicted"/>
<comment type="caution">
    <text evidence="1">The sequence shown here is derived from an EMBL/GenBank/DDBJ whole genome shotgun (WGS) entry which is preliminary data.</text>
</comment>
<organism evidence="1 2">
    <name type="scientific">Pseudomonas fluorescens</name>
    <dbReference type="NCBI Taxonomy" id="294"/>
    <lineage>
        <taxon>Bacteria</taxon>
        <taxon>Pseudomonadati</taxon>
        <taxon>Pseudomonadota</taxon>
        <taxon>Gammaproteobacteria</taxon>
        <taxon>Pseudomonadales</taxon>
        <taxon>Pseudomonadaceae</taxon>
        <taxon>Pseudomonas</taxon>
    </lineage>
</organism>
<dbReference type="PANTHER" id="PTHR48100">
    <property type="entry name" value="BROAD-SPECIFICITY PHOSPHATASE YOR283W-RELATED"/>
    <property type="match status" value="1"/>
</dbReference>
<gene>
    <name evidence="1" type="ORF">AN403_3109</name>
</gene>
<accession>A0A0P9BA52</accession>
<dbReference type="Pfam" id="PF00300">
    <property type="entry name" value="His_Phos_1"/>
    <property type="match status" value="1"/>
</dbReference>
<reference evidence="1 2" key="1">
    <citation type="submission" date="2015-09" db="EMBL/GenBank/DDBJ databases">
        <authorList>
            <person name="Jackson K.R."/>
            <person name="Lunt B.L."/>
            <person name="Fisher J.N.B."/>
            <person name="Gardner A.V."/>
            <person name="Bailey M.E."/>
            <person name="Deus L.M."/>
            <person name="Earl A.S."/>
            <person name="Gibby P.D."/>
            <person name="Hartmann K.A."/>
            <person name="Liu J.E."/>
            <person name="Manci A.M."/>
            <person name="Nielsen D.A."/>
            <person name="Solomon M.B."/>
            <person name="Breakwell D.P."/>
            <person name="Burnett S.H."/>
            <person name="Grose J.H."/>
        </authorList>
    </citation>
    <scope>NUCLEOTIDE SEQUENCE [LARGE SCALE GENOMIC DNA]</scope>
    <source>
        <strain evidence="1 2">S613</strain>
    </source>
</reference>
<dbReference type="RefSeq" id="WP_081015131.1">
    <property type="nucleotide sequence ID" value="NZ_LJXB01000076.1"/>
</dbReference>
<dbReference type="Proteomes" id="UP000050349">
    <property type="component" value="Unassembled WGS sequence"/>
</dbReference>
<protein>
    <submittedName>
        <fullName evidence="1">Histidine phosphatase super family protein</fullName>
    </submittedName>
</protein>
<name>A0A0P9BA52_PSEFL</name>